<evidence type="ECO:0000256" key="3">
    <source>
        <dbReference type="ARBA" id="ARBA00022741"/>
    </source>
</evidence>
<evidence type="ECO:0000313" key="9">
    <source>
        <dbReference type="EMBL" id="RKP34724.1"/>
    </source>
</evidence>
<evidence type="ECO:0000256" key="7">
    <source>
        <dbReference type="RuleBase" id="RU000304"/>
    </source>
</evidence>
<dbReference type="PROSITE" id="PS50011">
    <property type="entry name" value="PROTEIN_KINASE_DOM"/>
    <property type="match status" value="1"/>
</dbReference>
<dbReference type="InterPro" id="IPR000719">
    <property type="entry name" value="Prot_kinase_dom"/>
</dbReference>
<name>A0A4P9ZMV3_9FUNG</name>
<keyword evidence="1 7" id="KW-0723">Serine/threonine-protein kinase</keyword>
<sequence length="346" mass="39377">MKKHRPSLTISRAVARFRSLRKPDSFETRYTITPHVLGSGNYGVVKRAIHNSTQKEYAIKIIPRKVLSSNKPGSERYLKSEIEILRQIHHPNIVSLAEIHQTDEYIYLVMGLALGGELYEQLFVQGHYTERDARRIVHQILKGVAYLHSRDIVHRDLKPENLLLKDNSPQADIMITDFGLSTILPHENAVLLTACGTPGYVAPEVLVQTGYGREVDLWSLGVIAFCLLCGYTPFWGEDNPSLFEAIKSGAYEFEEAYWYYISPEAKQFITRLLQVDPDRRPTALDALSDPWFQLEFQSTPVDLADMVKQNMESKKTLRKAFNVVSAANAFQQASSRKSINKYIDES</sequence>
<dbReference type="PROSITE" id="PS00108">
    <property type="entry name" value="PROTEIN_KINASE_ST"/>
    <property type="match status" value="1"/>
</dbReference>
<dbReference type="FunFam" id="1.10.510.10:FF:000571">
    <property type="entry name" value="Maternal embryonic leucine zipper kinase"/>
    <property type="match status" value="1"/>
</dbReference>
<dbReference type="SUPFAM" id="SSF56112">
    <property type="entry name" value="Protein kinase-like (PK-like)"/>
    <property type="match status" value="1"/>
</dbReference>
<feature type="domain" description="Protein kinase" evidence="8">
    <location>
        <begin position="31"/>
        <end position="292"/>
    </location>
</feature>
<dbReference type="InterPro" id="IPR011009">
    <property type="entry name" value="Kinase-like_dom_sf"/>
</dbReference>
<evidence type="ECO:0000256" key="4">
    <source>
        <dbReference type="ARBA" id="ARBA00022777"/>
    </source>
</evidence>
<evidence type="ECO:0000259" key="8">
    <source>
        <dbReference type="PROSITE" id="PS50011"/>
    </source>
</evidence>
<evidence type="ECO:0000313" key="10">
    <source>
        <dbReference type="Proteomes" id="UP000268162"/>
    </source>
</evidence>
<evidence type="ECO:0000256" key="2">
    <source>
        <dbReference type="ARBA" id="ARBA00022679"/>
    </source>
</evidence>
<dbReference type="STRING" id="215637.A0A4P9ZMV3"/>
<protein>
    <submittedName>
        <fullName evidence="9">Myosin light chain kinase</fullName>
    </submittedName>
</protein>
<evidence type="ECO:0000256" key="6">
    <source>
        <dbReference type="PROSITE-ProRule" id="PRU10141"/>
    </source>
</evidence>
<reference evidence="10" key="1">
    <citation type="journal article" date="2018" name="Nat. Microbiol.">
        <title>Leveraging single-cell genomics to expand the fungal tree of life.</title>
        <authorList>
            <person name="Ahrendt S.R."/>
            <person name="Quandt C.A."/>
            <person name="Ciobanu D."/>
            <person name="Clum A."/>
            <person name="Salamov A."/>
            <person name="Andreopoulos B."/>
            <person name="Cheng J.F."/>
            <person name="Woyke T."/>
            <person name="Pelin A."/>
            <person name="Henrissat B."/>
            <person name="Reynolds N.K."/>
            <person name="Benny G.L."/>
            <person name="Smith M.E."/>
            <person name="James T.Y."/>
            <person name="Grigoriev I.V."/>
        </authorList>
    </citation>
    <scope>NUCLEOTIDE SEQUENCE [LARGE SCALE GENOMIC DNA]</scope>
    <source>
        <strain evidence="10">RSA 468</strain>
    </source>
</reference>
<dbReference type="EMBL" id="ML003093">
    <property type="protein sequence ID" value="RKP34724.1"/>
    <property type="molecule type" value="Genomic_DNA"/>
</dbReference>
<dbReference type="InterPro" id="IPR017441">
    <property type="entry name" value="Protein_kinase_ATP_BS"/>
</dbReference>
<keyword evidence="4 9" id="KW-0418">Kinase</keyword>
<keyword evidence="2" id="KW-0808">Transferase</keyword>
<keyword evidence="3 6" id="KW-0547">Nucleotide-binding</keyword>
<dbReference type="PROSITE" id="PS00107">
    <property type="entry name" value="PROTEIN_KINASE_ATP"/>
    <property type="match status" value="1"/>
</dbReference>
<proteinExistence type="inferred from homology"/>
<evidence type="ECO:0000256" key="5">
    <source>
        <dbReference type="ARBA" id="ARBA00022840"/>
    </source>
</evidence>
<organism evidence="9 10">
    <name type="scientific">Dimargaris cristalligena</name>
    <dbReference type="NCBI Taxonomy" id="215637"/>
    <lineage>
        <taxon>Eukaryota</taxon>
        <taxon>Fungi</taxon>
        <taxon>Fungi incertae sedis</taxon>
        <taxon>Zoopagomycota</taxon>
        <taxon>Kickxellomycotina</taxon>
        <taxon>Dimargaritomycetes</taxon>
        <taxon>Dimargaritales</taxon>
        <taxon>Dimargaritaceae</taxon>
        <taxon>Dimargaris</taxon>
    </lineage>
</organism>
<comment type="similarity">
    <text evidence="7">Belongs to the protein kinase superfamily.</text>
</comment>
<dbReference type="Pfam" id="PF00069">
    <property type="entry name" value="Pkinase"/>
    <property type="match status" value="1"/>
</dbReference>
<dbReference type="GO" id="GO:0005524">
    <property type="term" value="F:ATP binding"/>
    <property type="evidence" value="ECO:0007669"/>
    <property type="project" value="UniProtKB-UniRule"/>
</dbReference>
<dbReference type="InterPro" id="IPR008271">
    <property type="entry name" value="Ser/Thr_kinase_AS"/>
</dbReference>
<dbReference type="Proteomes" id="UP000268162">
    <property type="component" value="Unassembled WGS sequence"/>
</dbReference>
<keyword evidence="5 6" id="KW-0067">ATP-binding</keyword>
<dbReference type="Gene3D" id="1.10.510.10">
    <property type="entry name" value="Transferase(Phosphotransferase) domain 1"/>
    <property type="match status" value="1"/>
</dbReference>
<dbReference type="AlphaFoldDB" id="A0A4P9ZMV3"/>
<dbReference type="PANTHER" id="PTHR24347">
    <property type="entry name" value="SERINE/THREONINE-PROTEIN KINASE"/>
    <property type="match status" value="1"/>
</dbReference>
<evidence type="ECO:0000256" key="1">
    <source>
        <dbReference type="ARBA" id="ARBA00022527"/>
    </source>
</evidence>
<dbReference type="Gene3D" id="3.30.200.20">
    <property type="entry name" value="Phosphorylase Kinase, domain 1"/>
    <property type="match status" value="1"/>
</dbReference>
<dbReference type="SMART" id="SM00220">
    <property type="entry name" value="S_TKc"/>
    <property type="match status" value="1"/>
</dbReference>
<keyword evidence="10" id="KW-1185">Reference proteome</keyword>
<feature type="binding site" evidence="6">
    <location>
        <position position="65"/>
    </location>
    <ligand>
        <name>ATP</name>
        <dbReference type="ChEBI" id="CHEBI:30616"/>
    </ligand>
</feature>
<dbReference type="FunFam" id="3.30.200.20:FF:000315">
    <property type="entry name" value="Calcium-dependent protein kinase 3"/>
    <property type="match status" value="1"/>
</dbReference>
<accession>A0A4P9ZMV3</accession>
<dbReference type="GO" id="GO:0004674">
    <property type="term" value="F:protein serine/threonine kinase activity"/>
    <property type="evidence" value="ECO:0007669"/>
    <property type="project" value="UniProtKB-KW"/>
</dbReference>
<gene>
    <name evidence="9" type="ORF">BJ085DRAFT_41877</name>
</gene>
<dbReference type="CDD" id="cd05117">
    <property type="entry name" value="STKc_CAMK"/>
    <property type="match status" value="1"/>
</dbReference>